<proteinExistence type="predicted"/>
<feature type="compositionally biased region" description="Basic and acidic residues" evidence="1">
    <location>
        <begin position="44"/>
        <end position="55"/>
    </location>
</feature>
<dbReference type="EMBL" id="BPVZ01000020">
    <property type="protein sequence ID" value="GKV03322.1"/>
    <property type="molecule type" value="Genomic_DNA"/>
</dbReference>
<dbReference type="Proteomes" id="UP001054252">
    <property type="component" value="Unassembled WGS sequence"/>
</dbReference>
<sequence>MSMASKEEPGGGNDVKFDIEEGNGIDDLNSDPVIPGLSDSVNPDESRRKDIKKENTIVGAEAYGEGEGDDWDSDSEDDLQIVLNDNIHGPMPMERGVMGEDDDDDEDEDPLVIVADGDANQGMEEQEWGEEAAPAGEGERKEGGEPGKPNVGMGGGMVVPKIGYSNHGYPPFHSQFKVSHICC</sequence>
<feature type="compositionally biased region" description="Basic and acidic residues" evidence="1">
    <location>
        <begin position="1"/>
        <end position="19"/>
    </location>
</feature>
<name>A0AAV5IN32_9ROSI</name>
<gene>
    <name evidence="2" type="ORF">SLEP1_g15648</name>
</gene>
<keyword evidence="3" id="KW-1185">Reference proteome</keyword>
<dbReference type="AlphaFoldDB" id="A0AAV5IN32"/>
<dbReference type="PANTHER" id="PTHR36884:SF1">
    <property type="entry name" value="FIP1[V]-LIKE PROTEIN"/>
    <property type="match status" value="1"/>
</dbReference>
<organism evidence="2 3">
    <name type="scientific">Rubroshorea leprosula</name>
    <dbReference type="NCBI Taxonomy" id="152421"/>
    <lineage>
        <taxon>Eukaryota</taxon>
        <taxon>Viridiplantae</taxon>
        <taxon>Streptophyta</taxon>
        <taxon>Embryophyta</taxon>
        <taxon>Tracheophyta</taxon>
        <taxon>Spermatophyta</taxon>
        <taxon>Magnoliopsida</taxon>
        <taxon>eudicotyledons</taxon>
        <taxon>Gunneridae</taxon>
        <taxon>Pentapetalae</taxon>
        <taxon>rosids</taxon>
        <taxon>malvids</taxon>
        <taxon>Malvales</taxon>
        <taxon>Dipterocarpaceae</taxon>
        <taxon>Rubroshorea</taxon>
    </lineage>
</organism>
<dbReference type="InterPro" id="IPR044976">
    <property type="entry name" value="FIPS5/FIPS3-like"/>
</dbReference>
<feature type="region of interest" description="Disordered" evidence="1">
    <location>
        <begin position="1"/>
        <end position="154"/>
    </location>
</feature>
<dbReference type="GO" id="GO:0006397">
    <property type="term" value="P:mRNA processing"/>
    <property type="evidence" value="ECO:0007669"/>
    <property type="project" value="InterPro"/>
</dbReference>
<evidence type="ECO:0000256" key="1">
    <source>
        <dbReference type="SAM" id="MobiDB-lite"/>
    </source>
</evidence>
<dbReference type="PANTHER" id="PTHR36884">
    <property type="entry name" value="FIP1[III]-LIKE PROTEIN"/>
    <property type="match status" value="1"/>
</dbReference>
<evidence type="ECO:0000313" key="2">
    <source>
        <dbReference type="EMBL" id="GKV03322.1"/>
    </source>
</evidence>
<feature type="compositionally biased region" description="Acidic residues" evidence="1">
    <location>
        <begin position="99"/>
        <end position="110"/>
    </location>
</feature>
<comment type="caution">
    <text evidence="2">The sequence shown here is derived from an EMBL/GenBank/DDBJ whole genome shotgun (WGS) entry which is preliminary data.</text>
</comment>
<dbReference type="GO" id="GO:0003723">
    <property type="term" value="F:RNA binding"/>
    <property type="evidence" value="ECO:0007669"/>
    <property type="project" value="TreeGrafter"/>
</dbReference>
<dbReference type="GO" id="GO:0016607">
    <property type="term" value="C:nuclear speck"/>
    <property type="evidence" value="ECO:0007669"/>
    <property type="project" value="TreeGrafter"/>
</dbReference>
<evidence type="ECO:0000313" key="3">
    <source>
        <dbReference type="Proteomes" id="UP001054252"/>
    </source>
</evidence>
<feature type="compositionally biased region" description="Acidic residues" evidence="1">
    <location>
        <begin position="64"/>
        <end position="79"/>
    </location>
</feature>
<protein>
    <submittedName>
        <fullName evidence="2">Uncharacterized protein</fullName>
    </submittedName>
</protein>
<accession>A0AAV5IN32</accession>
<reference evidence="2 3" key="1">
    <citation type="journal article" date="2021" name="Commun. Biol.">
        <title>The genome of Shorea leprosula (Dipterocarpaceae) highlights the ecological relevance of drought in aseasonal tropical rainforests.</title>
        <authorList>
            <person name="Ng K.K.S."/>
            <person name="Kobayashi M.J."/>
            <person name="Fawcett J.A."/>
            <person name="Hatakeyama M."/>
            <person name="Paape T."/>
            <person name="Ng C.H."/>
            <person name="Ang C.C."/>
            <person name="Tnah L.H."/>
            <person name="Lee C.T."/>
            <person name="Nishiyama T."/>
            <person name="Sese J."/>
            <person name="O'Brien M.J."/>
            <person name="Copetti D."/>
            <person name="Mohd Noor M.I."/>
            <person name="Ong R.C."/>
            <person name="Putra M."/>
            <person name="Sireger I.Z."/>
            <person name="Indrioko S."/>
            <person name="Kosugi Y."/>
            <person name="Izuno A."/>
            <person name="Isagi Y."/>
            <person name="Lee S.L."/>
            <person name="Shimizu K.K."/>
        </authorList>
    </citation>
    <scope>NUCLEOTIDE SEQUENCE [LARGE SCALE GENOMIC DNA]</scope>
    <source>
        <strain evidence="2">214</strain>
    </source>
</reference>